<dbReference type="SUPFAM" id="SSF81383">
    <property type="entry name" value="F-box domain"/>
    <property type="match status" value="1"/>
</dbReference>
<dbReference type="InterPro" id="IPR036047">
    <property type="entry name" value="F-box-like_dom_sf"/>
</dbReference>
<proteinExistence type="predicted"/>
<dbReference type="AlphaFoldDB" id="A0ABC9GBQ3"/>
<dbReference type="EMBL" id="OZ075118">
    <property type="protein sequence ID" value="CAL5091813.1"/>
    <property type="molecule type" value="Genomic_DNA"/>
</dbReference>
<dbReference type="InterPro" id="IPR015915">
    <property type="entry name" value="Kelch-typ_b-propeller"/>
</dbReference>
<protein>
    <recommendedName>
        <fullName evidence="1">F-box domain-containing protein</fullName>
    </recommendedName>
</protein>
<organism evidence="2 3">
    <name type="scientific">Urochloa decumbens</name>
    <dbReference type="NCBI Taxonomy" id="240449"/>
    <lineage>
        <taxon>Eukaryota</taxon>
        <taxon>Viridiplantae</taxon>
        <taxon>Streptophyta</taxon>
        <taxon>Embryophyta</taxon>
        <taxon>Tracheophyta</taxon>
        <taxon>Spermatophyta</taxon>
        <taxon>Magnoliopsida</taxon>
        <taxon>Liliopsida</taxon>
        <taxon>Poales</taxon>
        <taxon>Poaceae</taxon>
        <taxon>PACMAD clade</taxon>
        <taxon>Panicoideae</taxon>
        <taxon>Panicodae</taxon>
        <taxon>Paniceae</taxon>
        <taxon>Melinidinae</taxon>
        <taxon>Urochloa</taxon>
    </lineage>
</organism>
<keyword evidence="3" id="KW-1185">Reference proteome</keyword>
<evidence type="ECO:0000313" key="2">
    <source>
        <dbReference type="EMBL" id="CAL5091813.1"/>
    </source>
</evidence>
<feature type="domain" description="F-box" evidence="1">
    <location>
        <begin position="18"/>
        <end position="56"/>
    </location>
</feature>
<dbReference type="Proteomes" id="UP001497457">
    <property type="component" value="Chromosome 8b"/>
</dbReference>
<name>A0ABC9GBQ3_9POAL</name>
<dbReference type="PANTHER" id="PTHR32133">
    <property type="entry name" value="OS07G0120400 PROTEIN"/>
    <property type="match status" value="1"/>
</dbReference>
<dbReference type="SUPFAM" id="SSF117281">
    <property type="entry name" value="Kelch motif"/>
    <property type="match status" value="1"/>
</dbReference>
<accession>A0ABC9GBQ3</accession>
<reference evidence="2 3" key="2">
    <citation type="submission" date="2024-10" db="EMBL/GenBank/DDBJ databases">
        <authorList>
            <person name="Ryan C."/>
        </authorList>
    </citation>
    <scope>NUCLEOTIDE SEQUENCE [LARGE SCALE GENOMIC DNA]</scope>
</reference>
<reference evidence="3" key="1">
    <citation type="submission" date="2024-06" db="EMBL/GenBank/DDBJ databases">
        <authorList>
            <person name="Ryan C."/>
        </authorList>
    </citation>
    <scope>NUCLEOTIDE SEQUENCE [LARGE SCALE GENOMIC DNA]</scope>
</reference>
<sequence>MAPPPQPPPLRRPPELMEELVEEVLLRFPPDEPASLVRAALVSRRWCRLISGRGFRRRFRELHRAAPMLGFVCNILSRSVVDDSQDNARFVPISSCLPHADRPGWRALDARHGRVLLYRCPNFYWGDKYLDPFVVWDPVTGEELQLPSLPTERCYPFPVGFNAAVLCAGGGACGHLDCNSEPFLVVFVGFCNGGMVSYVYSSEAGVWSEPTIPQHPDDYVDLVPAAVVGNAGYFMLNRSTRILKYDLGTREMSPIDLPSTLYRRAMLMITDEGRLGFTGAEDFKLYLWSMEVVGPRDDVLWTQDRVIELRDLLPADVLLTYPAVVGYVNGHGAIFVGTMDGFYTIDLKSNQARKVGGGIACMRDGDVNIGYCLTYYYIVVPYTSFFFPGADLFNLFTCQHFDYVMLQLVS</sequence>
<gene>
    <name evidence="2" type="ORF">URODEC1_LOCUS114568</name>
</gene>
<evidence type="ECO:0000313" key="3">
    <source>
        <dbReference type="Proteomes" id="UP001497457"/>
    </source>
</evidence>
<evidence type="ECO:0000259" key="1">
    <source>
        <dbReference type="Pfam" id="PF00646"/>
    </source>
</evidence>
<dbReference type="InterPro" id="IPR001810">
    <property type="entry name" value="F-box_dom"/>
</dbReference>
<dbReference type="Pfam" id="PF00646">
    <property type="entry name" value="F-box"/>
    <property type="match status" value="1"/>
</dbReference>
<dbReference type="PANTHER" id="PTHR32133:SF358">
    <property type="entry name" value="F-BOX DOMAIN-CONTAINING PROTEIN"/>
    <property type="match status" value="1"/>
</dbReference>